<dbReference type="EMBL" id="AMWN01000001">
    <property type="protein sequence ID" value="EXJ95673.1"/>
    <property type="molecule type" value="Genomic_DNA"/>
</dbReference>
<keyword evidence="10" id="KW-1185">Reference proteome</keyword>
<dbReference type="GO" id="GO:0000981">
    <property type="term" value="F:DNA-binding transcription factor activity, RNA polymerase II-specific"/>
    <property type="evidence" value="ECO:0007669"/>
    <property type="project" value="InterPro"/>
</dbReference>
<reference evidence="9 10" key="1">
    <citation type="submission" date="2013-03" db="EMBL/GenBank/DDBJ databases">
        <title>The Genome Sequence of Capronia coronata CBS 617.96.</title>
        <authorList>
            <consortium name="The Broad Institute Genomics Platform"/>
            <person name="Cuomo C."/>
            <person name="de Hoog S."/>
            <person name="Gorbushina A."/>
            <person name="Walker B."/>
            <person name="Young S.K."/>
            <person name="Zeng Q."/>
            <person name="Gargeya S."/>
            <person name="Fitzgerald M."/>
            <person name="Haas B."/>
            <person name="Abouelleil A."/>
            <person name="Allen A.W."/>
            <person name="Alvarado L."/>
            <person name="Arachchi H.M."/>
            <person name="Berlin A.M."/>
            <person name="Chapman S.B."/>
            <person name="Gainer-Dewar J."/>
            <person name="Goldberg J."/>
            <person name="Griggs A."/>
            <person name="Gujja S."/>
            <person name="Hansen M."/>
            <person name="Howarth C."/>
            <person name="Imamovic A."/>
            <person name="Ireland A."/>
            <person name="Larimer J."/>
            <person name="McCowan C."/>
            <person name="Murphy C."/>
            <person name="Pearson M."/>
            <person name="Poon T.W."/>
            <person name="Priest M."/>
            <person name="Roberts A."/>
            <person name="Saif S."/>
            <person name="Shea T."/>
            <person name="Sisk P."/>
            <person name="Sykes S."/>
            <person name="Wortman J."/>
            <person name="Nusbaum C."/>
            <person name="Birren B."/>
        </authorList>
    </citation>
    <scope>NUCLEOTIDE SEQUENCE [LARGE SCALE GENOMIC DNA]</scope>
    <source>
        <strain evidence="9 10">CBS 617.96</strain>
    </source>
</reference>
<dbReference type="InterPro" id="IPR051059">
    <property type="entry name" value="VerF-like"/>
</dbReference>
<dbReference type="RefSeq" id="XP_007719902.1">
    <property type="nucleotide sequence ID" value="XM_007721712.1"/>
</dbReference>
<keyword evidence="6" id="KW-0539">Nucleus</keyword>
<proteinExistence type="predicted"/>
<evidence type="ECO:0000256" key="5">
    <source>
        <dbReference type="ARBA" id="ARBA00022833"/>
    </source>
</evidence>
<dbReference type="eggNOG" id="KOG1721">
    <property type="taxonomic scope" value="Eukaryota"/>
</dbReference>
<dbReference type="Pfam" id="PF04082">
    <property type="entry name" value="Fungal_trans"/>
    <property type="match status" value="1"/>
</dbReference>
<dbReference type="STRING" id="1182541.W9YSZ7"/>
<dbReference type="PANTHER" id="PTHR40626:SF3">
    <property type="entry name" value="TRANSCRIPTION FACTOR WITH C2H2 AND ZN(2)-CYS(6) DNA BINDING DOMAIN (EUROFUNG)-RELATED"/>
    <property type="match status" value="1"/>
</dbReference>
<feature type="region of interest" description="Disordered" evidence="7">
    <location>
        <begin position="37"/>
        <end position="59"/>
    </location>
</feature>
<evidence type="ECO:0000256" key="4">
    <source>
        <dbReference type="ARBA" id="ARBA00022771"/>
    </source>
</evidence>
<organism evidence="9 10">
    <name type="scientific">Capronia coronata CBS 617.96</name>
    <dbReference type="NCBI Taxonomy" id="1182541"/>
    <lineage>
        <taxon>Eukaryota</taxon>
        <taxon>Fungi</taxon>
        <taxon>Dikarya</taxon>
        <taxon>Ascomycota</taxon>
        <taxon>Pezizomycotina</taxon>
        <taxon>Eurotiomycetes</taxon>
        <taxon>Chaetothyriomycetidae</taxon>
        <taxon>Chaetothyriales</taxon>
        <taxon>Herpotrichiellaceae</taxon>
        <taxon>Capronia</taxon>
    </lineage>
</organism>
<feature type="domain" description="Xylanolytic transcriptional activator regulatory" evidence="8">
    <location>
        <begin position="182"/>
        <end position="386"/>
    </location>
</feature>
<sequence>MLTCLGLASCPHDRQDPSRPKSRDAIPIHHLLNAPEDDDFIGHFPIRDTAQDPTGDDDDAVIAEAEDSSEASHWSDDYDANDVFIGAEMLELGVAFDNFLGGFETMTFGNFPLHHDLSEIISEGGVSSPMDMALEPRAFEIRQLLMGTASSLAMAYPDNPRLGHLGGAIQLLTHIELDYCVNLYFNNYHRHCPILHRPSFQPTIVPIPLLLTTAALGAMYSPDPTKVAWMKSLFDVMEAYIFGLPGLRDDFMGGFSLTEAPDEETLNYQFQIFQGAYLMVVTQFFSGNLAGRRRARRQRFCTITSIARAFRLPTAQHGSMTVIHDEASFQRWMQNESRIRTMNIILALDSAMGIFNNVPPRINYCELDLQLPCHPEYFDLSSYAEMLQRSLFPWPRMKLIDAFQRLFTPSDELMPVYEHEVLCCWDMLYLIHVLFTHCWQHLLGNPLNRVSPSRLACAPPSIFEPMKMALANWKLLWDEARARVARSAVPEMGFETSADSYWTLTRLIVQRSEATTENASCPRPETANSPSNGTESSARPATNGFKSGLSSVGLDFMPLPADCDSQGSHLRKILRR</sequence>
<feature type="region of interest" description="Disordered" evidence="7">
    <location>
        <begin position="513"/>
        <end position="544"/>
    </location>
</feature>
<evidence type="ECO:0000256" key="1">
    <source>
        <dbReference type="ARBA" id="ARBA00004123"/>
    </source>
</evidence>
<accession>W9YSZ7</accession>
<keyword evidence="3" id="KW-0677">Repeat</keyword>
<evidence type="ECO:0000313" key="9">
    <source>
        <dbReference type="EMBL" id="EXJ95673.1"/>
    </source>
</evidence>
<dbReference type="GO" id="GO:0006351">
    <property type="term" value="P:DNA-templated transcription"/>
    <property type="evidence" value="ECO:0007669"/>
    <property type="project" value="InterPro"/>
</dbReference>
<protein>
    <recommendedName>
        <fullName evidence="8">Xylanolytic transcriptional activator regulatory domain-containing protein</fullName>
    </recommendedName>
</protein>
<feature type="compositionally biased region" description="Polar residues" evidence="7">
    <location>
        <begin position="526"/>
        <end position="544"/>
    </location>
</feature>
<dbReference type="Proteomes" id="UP000019484">
    <property type="component" value="Unassembled WGS sequence"/>
</dbReference>
<evidence type="ECO:0000259" key="8">
    <source>
        <dbReference type="Pfam" id="PF04082"/>
    </source>
</evidence>
<dbReference type="InterPro" id="IPR007219">
    <property type="entry name" value="XnlR_reg_dom"/>
</dbReference>
<keyword evidence="5" id="KW-0862">Zinc</keyword>
<evidence type="ECO:0000256" key="7">
    <source>
        <dbReference type="SAM" id="MobiDB-lite"/>
    </source>
</evidence>
<keyword evidence="2" id="KW-0479">Metal-binding</keyword>
<dbReference type="GO" id="GO:0005634">
    <property type="term" value="C:nucleus"/>
    <property type="evidence" value="ECO:0007669"/>
    <property type="project" value="UniProtKB-SubCell"/>
</dbReference>
<dbReference type="AlphaFoldDB" id="W9YSZ7"/>
<comment type="subcellular location">
    <subcellularLocation>
        <location evidence="1">Nucleus</location>
    </subcellularLocation>
</comment>
<evidence type="ECO:0000256" key="2">
    <source>
        <dbReference type="ARBA" id="ARBA00022723"/>
    </source>
</evidence>
<name>W9YSZ7_9EURO</name>
<evidence type="ECO:0000313" key="10">
    <source>
        <dbReference type="Proteomes" id="UP000019484"/>
    </source>
</evidence>
<gene>
    <name evidence="9" type="ORF">A1O1_00796</name>
</gene>
<dbReference type="PANTHER" id="PTHR40626">
    <property type="entry name" value="MIP31509P"/>
    <property type="match status" value="1"/>
</dbReference>
<dbReference type="CDD" id="cd12148">
    <property type="entry name" value="fungal_TF_MHR"/>
    <property type="match status" value="1"/>
</dbReference>
<evidence type="ECO:0000256" key="3">
    <source>
        <dbReference type="ARBA" id="ARBA00022737"/>
    </source>
</evidence>
<evidence type="ECO:0000256" key="6">
    <source>
        <dbReference type="ARBA" id="ARBA00023242"/>
    </source>
</evidence>
<dbReference type="GO" id="GO:0000978">
    <property type="term" value="F:RNA polymerase II cis-regulatory region sequence-specific DNA binding"/>
    <property type="evidence" value="ECO:0007669"/>
    <property type="project" value="InterPro"/>
</dbReference>
<dbReference type="OrthoDB" id="10018191at2759"/>
<comment type="caution">
    <text evidence="9">The sequence shown here is derived from an EMBL/GenBank/DDBJ whole genome shotgun (WGS) entry which is preliminary data.</text>
</comment>
<dbReference type="GO" id="GO:0000785">
    <property type="term" value="C:chromatin"/>
    <property type="evidence" value="ECO:0007669"/>
    <property type="project" value="TreeGrafter"/>
</dbReference>
<dbReference type="HOGENOM" id="CLU_012538_2_1_1"/>
<dbReference type="GO" id="GO:0008270">
    <property type="term" value="F:zinc ion binding"/>
    <property type="evidence" value="ECO:0007669"/>
    <property type="project" value="UniProtKB-KW"/>
</dbReference>
<dbReference type="GeneID" id="19155701"/>
<keyword evidence="4" id="KW-0863">Zinc-finger</keyword>